<dbReference type="AlphaFoldDB" id="A0A9W9TFU6"/>
<organism evidence="2 3">
    <name type="scientific">Penicillium citrinum</name>
    <dbReference type="NCBI Taxonomy" id="5077"/>
    <lineage>
        <taxon>Eukaryota</taxon>
        <taxon>Fungi</taxon>
        <taxon>Dikarya</taxon>
        <taxon>Ascomycota</taxon>
        <taxon>Pezizomycotina</taxon>
        <taxon>Eurotiomycetes</taxon>
        <taxon>Eurotiomycetidae</taxon>
        <taxon>Eurotiales</taxon>
        <taxon>Aspergillaceae</taxon>
        <taxon>Penicillium</taxon>
    </lineage>
</organism>
<name>A0A9W9TFU6_PENCI</name>
<keyword evidence="3" id="KW-1185">Reference proteome</keyword>
<comment type="caution">
    <text evidence="2">The sequence shown here is derived from an EMBL/GenBank/DDBJ whole genome shotgun (WGS) entry which is preliminary data.</text>
</comment>
<gene>
    <name evidence="2" type="ORF">N7469_009721</name>
</gene>
<reference evidence="2" key="2">
    <citation type="journal article" date="2023" name="IMA Fungus">
        <title>Comparative genomic study of the Penicillium genus elucidates a diverse pangenome and 15 lateral gene transfer events.</title>
        <authorList>
            <person name="Petersen C."/>
            <person name="Sorensen T."/>
            <person name="Nielsen M.R."/>
            <person name="Sondergaard T.E."/>
            <person name="Sorensen J.L."/>
            <person name="Fitzpatrick D.A."/>
            <person name="Frisvad J.C."/>
            <person name="Nielsen K.L."/>
        </authorList>
    </citation>
    <scope>NUCLEOTIDE SEQUENCE</scope>
    <source>
        <strain evidence="2">IBT 23319</strain>
    </source>
</reference>
<protein>
    <submittedName>
        <fullName evidence="2">Uncharacterized protein</fullName>
    </submittedName>
</protein>
<dbReference type="EMBL" id="JAPQKT010000009">
    <property type="protein sequence ID" value="KAJ5220834.1"/>
    <property type="molecule type" value="Genomic_DNA"/>
</dbReference>
<feature type="region of interest" description="Disordered" evidence="1">
    <location>
        <begin position="106"/>
        <end position="131"/>
    </location>
</feature>
<dbReference type="RefSeq" id="XP_056495757.1">
    <property type="nucleotide sequence ID" value="XM_056648626.1"/>
</dbReference>
<feature type="compositionally biased region" description="Polar residues" evidence="1">
    <location>
        <begin position="107"/>
        <end position="118"/>
    </location>
</feature>
<dbReference type="GeneID" id="81387793"/>
<feature type="region of interest" description="Disordered" evidence="1">
    <location>
        <begin position="146"/>
        <end position="165"/>
    </location>
</feature>
<accession>A0A9W9TFU6</accession>
<reference evidence="2" key="1">
    <citation type="submission" date="2022-11" db="EMBL/GenBank/DDBJ databases">
        <authorList>
            <person name="Petersen C."/>
        </authorList>
    </citation>
    <scope>NUCLEOTIDE SEQUENCE</scope>
    <source>
        <strain evidence="2">IBT 23319</strain>
    </source>
</reference>
<sequence length="177" mass="19692">MCGTIRNPKRGEGKEINIQSSMRLTGQVFDHPFVVSQVGENPESNLYMRGVMWLMEETDLRYANPSASKPKNTEVLEPTISEAIHYLGTSSPALRFEKIENDHSLDTDSSATKVTGNIVSPEPEDEDQQDASPIIREAGLVLKETQKSSLKRNLGSSKWEPPAGIRRSARVAKRLKI</sequence>
<proteinExistence type="predicted"/>
<evidence type="ECO:0000256" key="1">
    <source>
        <dbReference type="SAM" id="MobiDB-lite"/>
    </source>
</evidence>
<evidence type="ECO:0000313" key="2">
    <source>
        <dbReference type="EMBL" id="KAJ5220834.1"/>
    </source>
</evidence>
<evidence type="ECO:0000313" key="3">
    <source>
        <dbReference type="Proteomes" id="UP001147733"/>
    </source>
</evidence>
<dbReference type="Proteomes" id="UP001147733">
    <property type="component" value="Unassembled WGS sequence"/>
</dbReference>